<evidence type="ECO:0000313" key="1">
    <source>
        <dbReference type="EMBL" id="KAK4785325.1"/>
    </source>
</evidence>
<evidence type="ECO:0000313" key="2">
    <source>
        <dbReference type="Proteomes" id="UP001346149"/>
    </source>
</evidence>
<dbReference type="AlphaFoldDB" id="A0AAN7LH42"/>
<dbReference type="EMBL" id="JAXQNO010000013">
    <property type="protein sequence ID" value="KAK4785325.1"/>
    <property type="molecule type" value="Genomic_DNA"/>
</dbReference>
<organism evidence="1 2">
    <name type="scientific">Trapa natans</name>
    <name type="common">Water chestnut</name>
    <dbReference type="NCBI Taxonomy" id="22666"/>
    <lineage>
        <taxon>Eukaryota</taxon>
        <taxon>Viridiplantae</taxon>
        <taxon>Streptophyta</taxon>
        <taxon>Embryophyta</taxon>
        <taxon>Tracheophyta</taxon>
        <taxon>Spermatophyta</taxon>
        <taxon>Magnoliopsida</taxon>
        <taxon>eudicotyledons</taxon>
        <taxon>Gunneridae</taxon>
        <taxon>Pentapetalae</taxon>
        <taxon>rosids</taxon>
        <taxon>malvids</taxon>
        <taxon>Myrtales</taxon>
        <taxon>Lythraceae</taxon>
        <taxon>Trapa</taxon>
    </lineage>
</organism>
<proteinExistence type="predicted"/>
<accession>A0AAN7LH42</accession>
<name>A0AAN7LH42_TRANT</name>
<comment type="caution">
    <text evidence="1">The sequence shown here is derived from an EMBL/GenBank/DDBJ whole genome shotgun (WGS) entry which is preliminary data.</text>
</comment>
<dbReference type="Proteomes" id="UP001346149">
    <property type="component" value="Unassembled WGS sequence"/>
</dbReference>
<keyword evidence="2" id="KW-1185">Reference proteome</keyword>
<gene>
    <name evidence="1" type="ORF">SAY86_002014</name>
</gene>
<reference evidence="1 2" key="1">
    <citation type="journal article" date="2023" name="Hortic Res">
        <title>Pangenome of water caltrop reveals structural variations and asymmetric subgenome divergence after allopolyploidization.</title>
        <authorList>
            <person name="Zhang X."/>
            <person name="Chen Y."/>
            <person name="Wang L."/>
            <person name="Yuan Y."/>
            <person name="Fang M."/>
            <person name="Shi L."/>
            <person name="Lu R."/>
            <person name="Comes H.P."/>
            <person name="Ma Y."/>
            <person name="Chen Y."/>
            <person name="Huang G."/>
            <person name="Zhou Y."/>
            <person name="Zheng Z."/>
            <person name="Qiu Y."/>
        </authorList>
    </citation>
    <scope>NUCLEOTIDE SEQUENCE [LARGE SCALE GENOMIC DNA]</scope>
    <source>
        <strain evidence="1">F231</strain>
    </source>
</reference>
<sequence length="309" mass="35793">MEDSPMRECLRKLALWHTRTFRPIVSHDELETIMSTLGFVGLPPSSSWKEYTFSAQWRSRCHRLIVADHQLPPPPRRPRLPYPRIDGLHIYTYQAFVDDVNFYLEMDDISLLFHIRGMPLQRVDMYKKWKKMQEDDGVFVYREGTLDQSTFQLYHRPEANKQHHHHHHHGGVGGSLILRHDYKGGASSNASPPDCIVRLKDVVCSVNRTSRGTIRVCGLRCPRHYKCIFFLCNIGRCEEEDEFMLMLMLMLAMVAKPCGPCWRGTEPIASSQSHIEPSKFPVALRDLQLQLTVQPIFLSSTMEQPKMSS</sequence>
<protein>
    <submittedName>
        <fullName evidence="1">Uncharacterized protein</fullName>
    </submittedName>
</protein>